<dbReference type="AlphaFoldDB" id="A0A8H3BFB1"/>
<feature type="compositionally biased region" description="Basic and acidic residues" evidence="1">
    <location>
        <begin position="8"/>
        <end position="23"/>
    </location>
</feature>
<feature type="region of interest" description="Disordered" evidence="1">
    <location>
        <begin position="267"/>
        <end position="287"/>
    </location>
</feature>
<feature type="region of interest" description="Disordered" evidence="1">
    <location>
        <begin position="1"/>
        <end position="129"/>
    </location>
</feature>
<organism evidence="2 3">
    <name type="scientific">Rhizoctonia solani</name>
    <dbReference type="NCBI Taxonomy" id="456999"/>
    <lineage>
        <taxon>Eukaryota</taxon>
        <taxon>Fungi</taxon>
        <taxon>Dikarya</taxon>
        <taxon>Basidiomycota</taxon>
        <taxon>Agaricomycotina</taxon>
        <taxon>Agaricomycetes</taxon>
        <taxon>Cantharellales</taxon>
        <taxon>Ceratobasidiaceae</taxon>
        <taxon>Rhizoctonia</taxon>
    </lineage>
</organism>
<evidence type="ECO:0000256" key="1">
    <source>
        <dbReference type="SAM" id="MobiDB-lite"/>
    </source>
</evidence>
<dbReference type="Proteomes" id="UP000663846">
    <property type="component" value="Unassembled WGS sequence"/>
</dbReference>
<evidence type="ECO:0000313" key="3">
    <source>
        <dbReference type="Proteomes" id="UP000663846"/>
    </source>
</evidence>
<name>A0A8H3BFB1_9AGAM</name>
<accession>A0A8H3BFB1</accession>
<feature type="compositionally biased region" description="Polar residues" evidence="1">
    <location>
        <begin position="110"/>
        <end position="125"/>
    </location>
</feature>
<comment type="caution">
    <text evidence="2">The sequence shown here is derived from an EMBL/GenBank/DDBJ whole genome shotgun (WGS) entry which is preliminary data.</text>
</comment>
<dbReference type="EMBL" id="CAJMWS010000638">
    <property type="protein sequence ID" value="CAE6456273.1"/>
    <property type="molecule type" value="Genomic_DNA"/>
</dbReference>
<reference evidence="2" key="1">
    <citation type="submission" date="2021-01" db="EMBL/GenBank/DDBJ databases">
        <authorList>
            <person name="Kaushik A."/>
        </authorList>
    </citation>
    <scope>NUCLEOTIDE SEQUENCE</scope>
    <source>
        <strain evidence="2">AG1-1C</strain>
    </source>
</reference>
<feature type="compositionally biased region" description="Acidic residues" evidence="1">
    <location>
        <begin position="31"/>
        <end position="40"/>
    </location>
</feature>
<proteinExistence type="predicted"/>
<sequence length="346" mass="38329">MPPRKRKETSAPDPPRKRTRSETAKNAPDPSESDPDEGDTEAGGSTSRSNQRRSVHWSTDTKPTNGSDADGMIYDLLSSDPEHDLEVDELESSPQPKRTPKKITLRFGSKQVNSSSKTKQENNPSKTDDGILVAYESPNRLAFAIHKNSIKQRTVAIPLDINYATFRQQVADEYQVAAHGMDLNYKTTRMAKSDSWCGLASLEDFESIIQNARSSIASDAERHRLAIIKNAADAKSAQKRGRDHVPKPVAPVRQFVILVRDQNFDKNAKASGSKKDKKSKSESEEGKVATWKDLAKQIIEYKKQLTARKCNISLGTIGGKITSRRNPELTATTTPFAVQQQSPIPT</sequence>
<gene>
    <name evidence="2" type="ORF">RDB_LOCUS152848</name>
</gene>
<feature type="compositionally biased region" description="Polar residues" evidence="1">
    <location>
        <begin position="56"/>
        <end position="67"/>
    </location>
</feature>
<evidence type="ECO:0000313" key="2">
    <source>
        <dbReference type="EMBL" id="CAE6456273.1"/>
    </source>
</evidence>
<feature type="region of interest" description="Disordered" evidence="1">
    <location>
        <begin position="321"/>
        <end position="346"/>
    </location>
</feature>
<protein>
    <submittedName>
        <fullName evidence="2">Uncharacterized protein</fullName>
    </submittedName>
</protein>
<feature type="compositionally biased region" description="Polar residues" evidence="1">
    <location>
        <begin position="329"/>
        <end position="346"/>
    </location>
</feature>